<dbReference type="InterPro" id="IPR046149">
    <property type="entry name" value="DUF6151"/>
</dbReference>
<gene>
    <name evidence="1" type="ORF">So717_37850</name>
</gene>
<proteinExistence type="predicted"/>
<comment type="caution">
    <text evidence="1">The sequence shown here is derived from an EMBL/GenBank/DDBJ whole genome shotgun (WGS) entry which is preliminary data.</text>
</comment>
<dbReference type="EMBL" id="BLIV01000009">
    <property type="protein sequence ID" value="GFE52032.1"/>
    <property type="molecule type" value="Genomic_DNA"/>
</dbReference>
<evidence type="ECO:0000313" key="1">
    <source>
        <dbReference type="EMBL" id="GFE52032.1"/>
    </source>
</evidence>
<accession>A0A640VWL6</accession>
<organism evidence="1 2">
    <name type="scientific">Roseobacter cerasinus</name>
    <dbReference type="NCBI Taxonomy" id="2602289"/>
    <lineage>
        <taxon>Bacteria</taxon>
        <taxon>Pseudomonadati</taxon>
        <taxon>Pseudomonadota</taxon>
        <taxon>Alphaproteobacteria</taxon>
        <taxon>Rhodobacterales</taxon>
        <taxon>Roseobacteraceae</taxon>
        <taxon>Roseobacter</taxon>
    </lineage>
</organism>
<protein>
    <submittedName>
        <fullName evidence="1">Uncharacterized protein</fullName>
    </submittedName>
</protein>
<dbReference type="Proteomes" id="UP000436522">
    <property type="component" value="Unassembled WGS sequence"/>
</dbReference>
<keyword evidence="2" id="KW-1185">Reference proteome</keyword>
<reference evidence="1 2" key="1">
    <citation type="submission" date="2019-12" db="EMBL/GenBank/DDBJ databases">
        <title>Roseobacter cerasinus sp. nov., isolated from seawater around aquaculture.</title>
        <authorList>
            <person name="Muramatsu S."/>
            <person name="Takabe Y."/>
            <person name="Mori K."/>
            <person name="Takaichi S."/>
            <person name="Hanada S."/>
        </authorList>
    </citation>
    <scope>NUCLEOTIDE SEQUENCE [LARGE SCALE GENOMIC DNA]</scope>
    <source>
        <strain evidence="1 2">AI77</strain>
    </source>
</reference>
<dbReference type="AlphaFoldDB" id="A0A640VWL6"/>
<sequence length="152" mass="16263">MGRIDDLEPGGGCPLVQVLPARIEITDGEDQIACLRLSPKGLHRWYARCCNTPLANTVGSSRMPLAGMWRPLFAQTDPFGPVATLGFTKAALPGGPRRDKGLGRMLGGLLKRTLAAYLNGTARQSPFFDAFGAPVSPPLVLDQTQRAAAYVE</sequence>
<dbReference type="OrthoDB" id="5500342at2"/>
<name>A0A640VWL6_9RHOB</name>
<dbReference type="Pfam" id="PF19648">
    <property type="entry name" value="DUF6151"/>
    <property type="match status" value="1"/>
</dbReference>
<evidence type="ECO:0000313" key="2">
    <source>
        <dbReference type="Proteomes" id="UP000436522"/>
    </source>
</evidence>